<comment type="subunit">
    <text evidence="5">The nucleosome is a histone octamer containing two molecules each of H2A, H2B, H3 and H4 assembled in one H3-H4 heterotetramer and two H2A-H2B heterodimers. The octamer wraps approximately 147 bp of DNA.</text>
</comment>
<feature type="region of interest" description="Disordered" evidence="6">
    <location>
        <begin position="1"/>
        <end position="28"/>
    </location>
</feature>
<evidence type="ECO:0000259" key="8">
    <source>
        <dbReference type="Pfam" id="PF16211"/>
    </source>
</evidence>
<evidence type="ECO:0000313" key="10">
    <source>
        <dbReference type="WBParaSite" id="ALUE_0002344701-mRNA-1"/>
    </source>
</evidence>
<organism evidence="9 10">
    <name type="scientific">Ascaris lumbricoides</name>
    <name type="common">Giant roundworm</name>
    <dbReference type="NCBI Taxonomy" id="6252"/>
    <lineage>
        <taxon>Eukaryota</taxon>
        <taxon>Metazoa</taxon>
        <taxon>Ecdysozoa</taxon>
        <taxon>Nematoda</taxon>
        <taxon>Chromadorea</taxon>
        <taxon>Rhabditida</taxon>
        <taxon>Spirurina</taxon>
        <taxon>Ascaridomorpha</taxon>
        <taxon>Ascaridoidea</taxon>
        <taxon>Ascarididae</taxon>
        <taxon>Ascaris</taxon>
    </lineage>
</organism>
<feature type="domain" description="Core Histone H2A/H2B/H3" evidence="7">
    <location>
        <begin position="16"/>
        <end position="95"/>
    </location>
</feature>
<dbReference type="Proteomes" id="UP000036681">
    <property type="component" value="Unplaced"/>
</dbReference>
<evidence type="ECO:0000256" key="2">
    <source>
        <dbReference type="ARBA" id="ARBA00022454"/>
    </source>
</evidence>
<dbReference type="InterPro" id="IPR007125">
    <property type="entry name" value="H2A/H2B/H3"/>
</dbReference>
<dbReference type="Gene3D" id="1.10.20.10">
    <property type="entry name" value="Histone, subunit A"/>
    <property type="match status" value="1"/>
</dbReference>
<keyword evidence="5" id="KW-0238">DNA-binding</keyword>
<dbReference type="AlphaFoldDB" id="A0A0M3IXG9"/>
<keyword evidence="3" id="KW-1017">Isopeptide bond</keyword>
<evidence type="ECO:0000259" key="7">
    <source>
        <dbReference type="Pfam" id="PF00125"/>
    </source>
</evidence>
<keyword evidence="2 5" id="KW-0158">Chromosome</keyword>
<dbReference type="FunFam" id="1.10.20.10:FF:000093">
    <property type="entry name" value="Histone H2A"/>
    <property type="match status" value="1"/>
</dbReference>
<dbReference type="InterPro" id="IPR032454">
    <property type="entry name" value="Histone_H2A_C"/>
</dbReference>
<dbReference type="GO" id="GO:0005634">
    <property type="term" value="C:nucleus"/>
    <property type="evidence" value="ECO:0007669"/>
    <property type="project" value="UniProtKB-SubCell"/>
</dbReference>
<evidence type="ECO:0000313" key="9">
    <source>
        <dbReference type="Proteomes" id="UP000036681"/>
    </source>
</evidence>
<dbReference type="PRINTS" id="PR00620">
    <property type="entry name" value="HISTONEH2A"/>
</dbReference>
<keyword evidence="4 5" id="KW-0544">Nucleosome core</keyword>
<evidence type="ECO:0000256" key="1">
    <source>
        <dbReference type="ARBA" id="ARBA00004286"/>
    </source>
</evidence>
<dbReference type="PANTHER" id="PTHR23430">
    <property type="entry name" value="HISTONE H2A"/>
    <property type="match status" value="1"/>
</dbReference>
<dbReference type="WBParaSite" id="ALUE_0002344701-mRNA-1">
    <property type="protein sequence ID" value="ALUE_0002344701-mRNA-1"/>
    <property type="gene ID" value="ALUE_0002344701"/>
</dbReference>
<evidence type="ECO:0000256" key="5">
    <source>
        <dbReference type="RuleBase" id="RU003767"/>
    </source>
</evidence>
<dbReference type="GO" id="GO:0030527">
    <property type="term" value="F:structural constituent of chromatin"/>
    <property type="evidence" value="ECO:0007669"/>
    <property type="project" value="InterPro"/>
</dbReference>
<keyword evidence="5" id="KW-0539">Nucleus</keyword>
<dbReference type="GO" id="GO:0000786">
    <property type="term" value="C:nucleosome"/>
    <property type="evidence" value="ECO:0007669"/>
    <property type="project" value="UniProtKB-KW"/>
</dbReference>
<dbReference type="GO" id="GO:0003677">
    <property type="term" value="F:DNA binding"/>
    <property type="evidence" value="ECO:0007669"/>
    <property type="project" value="UniProtKB-KW"/>
</dbReference>
<dbReference type="Pfam" id="PF16211">
    <property type="entry name" value="Histone_H2A_C"/>
    <property type="match status" value="1"/>
</dbReference>
<dbReference type="SMART" id="SM00414">
    <property type="entry name" value="H2A"/>
    <property type="match status" value="1"/>
</dbReference>
<proteinExistence type="inferred from homology"/>
<dbReference type="SUPFAM" id="SSF47113">
    <property type="entry name" value="Histone-fold"/>
    <property type="match status" value="1"/>
</dbReference>
<dbReference type="Pfam" id="PF00125">
    <property type="entry name" value="Histone"/>
    <property type="match status" value="1"/>
</dbReference>
<sequence length="135" mass="15115">MDRGDATGVRVSLEGEHHKRKTKSRSTRAGLQFSVSRVERYLRKGRYANQIRAGAAVYLAAVLEYLVLEIIELAGDASHANKRKTIFPRHIQLAIGNDDELNRLLSDIIIPGGGVIPHVESSLDFEMYTEQSNRL</sequence>
<dbReference type="GO" id="GO:0046982">
    <property type="term" value="F:protein heterodimerization activity"/>
    <property type="evidence" value="ECO:0007669"/>
    <property type="project" value="InterPro"/>
</dbReference>
<reference evidence="10" key="1">
    <citation type="submission" date="2017-02" db="UniProtKB">
        <authorList>
            <consortium name="WormBaseParasite"/>
        </authorList>
    </citation>
    <scope>IDENTIFICATION</scope>
</reference>
<comment type="similarity">
    <text evidence="5">Belongs to the histone H2A family.</text>
</comment>
<evidence type="ECO:0000256" key="3">
    <source>
        <dbReference type="ARBA" id="ARBA00022499"/>
    </source>
</evidence>
<dbReference type="InterPro" id="IPR002119">
    <property type="entry name" value="Histone_H2A"/>
</dbReference>
<feature type="domain" description="Histone H2A C-terminal" evidence="8">
    <location>
        <begin position="99"/>
        <end position="123"/>
    </location>
</feature>
<protein>
    <recommendedName>
        <fullName evidence="5">Histone H2A</fullName>
    </recommendedName>
</protein>
<dbReference type="CDD" id="cd00074">
    <property type="entry name" value="HFD_H2A"/>
    <property type="match status" value="1"/>
</dbReference>
<name>A0A0M3IXG9_ASCLU</name>
<accession>A0A0M3IXG9</accession>
<evidence type="ECO:0000256" key="4">
    <source>
        <dbReference type="ARBA" id="ARBA00023269"/>
    </source>
</evidence>
<keyword evidence="9" id="KW-1185">Reference proteome</keyword>
<comment type="subcellular location">
    <subcellularLocation>
        <location evidence="1">Chromosome</location>
    </subcellularLocation>
    <subcellularLocation>
        <location evidence="5">Nucleus</location>
    </subcellularLocation>
</comment>
<evidence type="ECO:0000256" key="6">
    <source>
        <dbReference type="SAM" id="MobiDB-lite"/>
    </source>
</evidence>
<dbReference type="InterPro" id="IPR009072">
    <property type="entry name" value="Histone-fold"/>
</dbReference>